<organism evidence="1 2">
    <name type="scientific">Roseivivax marinus</name>
    <dbReference type="NCBI Taxonomy" id="1379903"/>
    <lineage>
        <taxon>Bacteria</taxon>
        <taxon>Pseudomonadati</taxon>
        <taxon>Pseudomonadota</taxon>
        <taxon>Alphaproteobacteria</taxon>
        <taxon>Rhodobacterales</taxon>
        <taxon>Roseobacteraceae</taxon>
        <taxon>Roseivivax</taxon>
    </lineage>
</organism>
<dbReference type="STRING" id="1379903.ATO8_10954"/>
<gene>
    <name evidence="1" type="ORF">ATO8_10954</name>
</gene>
<keyword evidence="2" id="KW-1185">Reference proteome</keyword>
<comment type="caution">
    <text evidence="1">The sequence shown here is derived from an EMBL/GenBank/DDBJ whole genome shotgun (WGS) entry which is preliminary data.</text>
</comment>
<dbReference type="SUPFAM" id="SSF55073">
    <property type="entry name" value="Nucleotide cyclase"/>
    <property type="match status" value="1"/>
</dbReference>
<dbReference type="RefSeq" id="WP_043844564.1">
    <property type="nucleotide sequence ID" value="NZ_AQQW01000006.1"/>
</dbReference>
<proteinExistence type="predicted"/>
<dbReference type="eggNOG" id="COG2114">
    <property type="taxonomic scope" value="Bacteria"/>
</dbReference>
<dbReference type="AlphaFoldDB" id="W4HK77"/>
<evidence type="ECO:0000313" key="2">
    <source>
        <dbReference type="Proteomes" id="UP000019063"/>
    </source>
</evidence>
<dbReference type="EMBL" id="AQQW01000006">
    <property type="protein sequence ID" value="ETW12531.1"/>
    <property type="molecule type" value="Genomic_DNA"/>
</dbReference>
<evidence type="ECO:0000313" key="1">
    <source>
        <dbReference type="EMBL" id="ETW12531.1"/>
    </source>
</evidence>
<reference evidence="1 2" key="1">
    <citation type="journal article" date="2014" name="Antonie Van Leeuwenhoek">
        <title>Roseivivax atlanticus sp. nov., isolated from surface seawater of the Atlantic Ocean.</title>
        <authorList>
            <person name="Li G."/>
            <person name="Lai Q."/>
            <person name="Liu X."/>
            <person name="Sun F."/>
            <person name="Shao Z."/>
        </authorList>
    </citation>
    <scope>NUCLEOTIDE SEQUENCE [LARGE SCALE GENOMIC DNA]</scope>
    <source>
        <strain evidence="1 2">22II-s10s</strain>
    </source>
</reference>
<accession>W4HK77</accession>
<dbReference type="InterPro" id="IPR029787">
    <property type="entry name" value="Nucleotide_cyclase"/>
</dbReference>
<dbReference type="Proteomes" id="UP000019063">
    <property type="component" value="Unassembled WGS sequence"/>
</dbReference>
<sequence length="208" mass="20974">MEHETAAILTGDIVGSRQAGPEGVAAVFDALAAALDDAAAWTGGPARLTRFRGDGWQALVPDGPRALRCALFLRARLLTAETAETRIAIGLGGISSAGTSDLSDADGAAFHASGAALDAMARGRRLVLAAEGAPPLAPAVAELCDALARGWSLAQAEVVAPRLAPDAPSQATLAERLGIRQQSVADRLEAAGLPAIEAALEAVEAALA</sequence>
<name>W4HK77_9RHOB</name>
<protein>
    <submittedName>
        <fullName evidence="1">Uncharacterized protein</fullName>
    </submittedName>
</protein>